<reference evidence="1 2" key="1">
    <citation type="journal article" date="2006" name="Nature">
        <title>Global trends of whole-genome duplications revealed by the ciliate Paramecium tetraurelia.</title>
        <authorList>
            <consortium name="Genoscope"/>
            <person name="Aury J.-M."/>
            <person name="Jaillon O."/>
            <person name="Duret L."/>
            <person name="Noel B."/>
            <person name="Jubin C."/>
            <person name="Porcel B.M."/>
            <person name="Segurens B."/>
            <person name="Daubin V."/>
            <person name="Anthouard V."/>
            <person name="Aiach N."/>
            <person name="Arnaiz O."/>
            <person name="Billaut A."/>
            <person name="Beisson J."/>
            <person name="Blanc I."/>
            <person name="Bouhouche K."/>
            <person name="Camara F."/>
            <person name="Duharcourt S."/>
            <person name="Guigo R."/>
            <person name="Gogendeau D."/>
            <person name="Katinka M."/>
            <person name="Keller A.-M."/>
            <person name="Kissmehl R."/>
            <person name="Klotz C."/>
            <person name="Koll F."/>
            <person name="Le Moue A."/>
            <person name="Lepere C."/>
            <person name="Malinsky S."/>
            <person name="Nowacki M."/>
            <person name="Nowak J.K."/>
            <person name="Plattner H."/>
            <person name="Poulain J."/>
            <person name="Ruiz F."/>
            <person name="Serrano V."/>
            <person name="Zagulski M."/>
            <person name="Dessen P."/>
            <person name="Betermier M."/>
            <person name="Weissenbach J."/>
            <person name="Scarpelli C."/>
            <person name="Schachter V."/>
            <person name="Sperling L."/>
            <person name="Meyer E."/>
            <person name="Cohen J."/>
            <person name="Wincker P."/>
        </authorList>
    </citation>
    <scope>NUCLEOTIDE SEQUENCE [LARGE SCALE GENOMIC DNA]</scope>
    <source>
        <strain evidence="1 2">Stock d4-2</strain>
    </source>
</reference>
<dbReference type="RefSeq" id="XP_001439522.1">
    <property type="nucleotide sequence ID" value="XM_001439485.1"/>
</dbReference>
<organism evidence="1 2">
    <name type="scientific">Paramecium tetraurelia</name>
    <dbReference type="NCBI Taxonomy" id="5888"/>
    <lineage>
        <taxon>Eukaryota</taxon>
        <taxon>Sar</taxon>
        <taxon>Alveolata</taxon>
        <taxon>Ciliophora</taxon>
        <taxon>Intramacronucleata</taxon>
        <taxon>Oligohymenophorea</taxon>
        <taxon>Peniculida</taxon>
        <taxon>Parameciidae</taxon>
        <taxon>Paramecium</taxon>
    </lineage>
</organism>
<evidence type="ECO:0000313" key="1">
    <source>
        <dbReference type="EMBL" id="CAK72125.1"/>
    </source>
</evidence>
<gene>
    <name evidence="1" type="ORF">GSPATT00038742001</name>
</gene>
<evidence type="ECO:0000313" key="2">
    <source>
        <dbReference type="Proteomes" id="UP000000600"/>
    </source>
</evidence>
<dbReference type="GeneID" id="5025307"/>
<dbReference type="Proteomes" id="UP000000600">
    <property type="component" value="Unassembled WGS sequence"/>
</dbReference>
<sequence length="91" mass="10054">MNTFIVNSRETCENLLQVTICDKFLNNQPCIWKGKVCVLTSSSITARTDCQNYLSICTLTNPGSGYVVLPLKCETITIEAACQIKMNGQLC</sequence>
<name>A0CMV8_PARTE</name>
<protein>
    <submittedName>
        <fullName evidence="1">Uncharacterized protein</fullName>
    </submittedName>
</protein>
<dbReference type="AlphaFoldDB" id="A0CMV8"/>
<keyword evidence="2" id="KW-1185">Reference proteome</keyword>
<dbReference type="KEGG" id="ptm:GSPATT00038742001"/>
<accession>A0CMV8</accession>
<dbReference type="HOGENOM" id="CLU_2431734_0_0_1"/>
<proteinExistence type="predicted"/>
<dbReference type="Pfam" id="PF01508">
    <property type="entry name" value="Paramecium_SA"/>
    <property type="match status" value="1"/>
</dbReference>
<dbReference type="InterPro" id="IPR002895">
    <property type="entry name" value="Paramecium_SA"/>
</dbReference>
<dbReference type="InParanoid" id="A0CMV8"/>
<dbReference type="EMBL" id="CT868116">
    <property type="protein sequence ID" value="CAK72125.1"/>
    <property type="molecule type" value="Genomic_DNA"/>
</dbReference>